<evidence type="ECO:0000313" key="2">
    <source>
        <dbReference type="EMBL" id="EME41361.1"/>
    </source>
</evidence>
<feature type="region of interest" description="Disordered" evidence="1">
    <location>
        <begin position="498"/>
        <end position="526"/>
    </location>
</feature>
<dbReference type="STRING" id="675120.N1PJ57"/>
<evidence type="ECO:0008006" key="4">
    <source>
        <dbReference type="Google" id="ProtNLM"/>
    </source>
</evidence>
<dbReference type="CDD" id="cd00167">
    <property type="entry name" value="SANT"/>
    <property type="match status" value="1"/>
</dbReference>
<proteinExistence type="predicted"/>
<name>N1PJ57_DOTSN</name>
<protein>
    <recommendedName>
        <fullName evidence="4">Myb-like domain-containing protein</fullName>
    </recommendedName>
</protein>
<dbReference type="Proteomes" id="UP000016933">
    <property type="component" value="Unassembled WGS sequence"/>
</dbReference>
<feature type="region of interest" description="Disordered" evidence="1">
    <location>
        <begin position="566"/>
        <end position="690"/>
    </location>
</feature>
<reference evidence="2 3" key="2">
    <citation type="journal article" date="2012" name="PLoS Pathog.">
        <title>Diverse lifestyles and strategies of plant pathogenesis encoded in the genomes of eighteen Dothideomycetes fungi.</title>
        <authorList>
            <person name="Ohm R.A."/>
            <person name="Feau N."/>
            <person name="Henrissat B."/>
            <person name="Schoch C.L."/>
            <person name="Horwitz B.A."/>
            <person name="Barry K.W."/>
            <person name="Condon B.J."/>
            <person name="Copeland A.C."/>
            <person name="Dhillon B."/>
            <person name="Glaser F."/>
            <person name="Hesse C.N."/>
            <person name="Kosti I."/>
            <person name="LaButti K."/>
            <person name="Lindquist E.A."/>
            <person name="Lucas S."/>
            <person name="Salamov A.A."/>
            <person name="Bradshaw R.E."/>
            <person name="Ciuffetti L."/>
            <person name="Hamelin R.C."/>
            <person name="Kema G.H.J."/>
            <person name="Lawrence C."/>
            <person name="Scott J.A."/>
            <person name="Spatafora J.W."/>
            <person name="Turgeon B.G."/>
            <person name="de Wit P.J.G.M."/>
            <person name="Zhong S."/>
            <person name="Goodwin S.B."/>
            <person name="Grigoriev I.V."/>
        </authorList>
    </citation>
    <scope>NUCLEOTIDE SEQUENCE [LARGE SCALE GENOMIC DNA]</scope>
    <source>
        <strain evidence="3">NZE10 / CBS 128990</strain>
    </source>
</reference>
<reference evidence="3" key="1">
    <citation type="journal article" date="2012" name="PLoS Genet.">
        <title>The genomes of the fungal plant pathogens Cladosporium fulvum and Dothistroma septosporum reveal adaptation to different hosts and lifestyles but also signatures of common ancestry.</title>
        <authorList>
            <person name="de Wit P.J.G.M."/>
            <person name="van der Burgt A."/>
            <person name="Oekmen B."/>
            <person name="Stergiopoulos I."/>
            <person name="Abd-Elsalam K.A."/>
            <person name="Aerts A.L."/>
            <person name="Bahkali A.H."/>
            <person name="Beenen H.G."/>
            <person name="Chettri P."/>
            <person name="Cox M.P."/>
            <person name="Datema E."/>
            <person name="de Vries R.P."/>
            <person name="Dhillon B."/>
            <person name="Ganley A.R."/>
            <person name="Griffiths S.A."/>
            <person name="Guo Y."/>
            <person name="Hamelin R.C."/>
            <person name="Henrissat B."/>
            <person name="Kabir M.S."/>
            <person name="Jashni M.K."/>
            <person name="Kema G."/>
            <person name="Klaubauf S."/>
            <person name="Lapidus A."/>
            <person name="Levasseur A."/>
            <person name="Lindquist E."/>
            <person name="Mehrabi R."/>
            <person name="Ohm R.A."/>
            <person name="Owen T.J."/>
            <person name="Salamov A."/>
            <person name="Schwelm A."/>
            <person name="Schijlen E."/>
            <person name="Sun H."/>
            <person name="van den Burg H.A."/>
            <person name="van Ham R.C.H.J."/>
            <person name="Zhang S."/>
            <person name="Goodwin S.B."/>
            <person name="Grigoriev I.V."/>
            <person name="Collemare J."/>
            <person name="Bradshaw R.E."/>
        </authorList>
    </citation>
    <scope>NUCLEOTIDE SEQUENCE [LARGE SCALE GENOMIC DNA]</scope>
    <source>
        <strain evidence="3">NZE10 / CBS 128990</strain>
    </source>
</reference>
<feature type="compositionally biased region" description="Polar residues" evidence="1">
    <location>
        <begin position="514"/>
        <end position="526"/>
    </location>
</feature>
<dbReference type="Gene3D" id="1.10.10.60">
    <property type="entry name" value="Homeodomain-like"/>
    <property type="match status" value="1"/>
</dbReference>
<dbReference type="OrthoDB" id="5398572at2759"/>
<sequence length="820" mass="91164">MAKISSTAQNQPTAAPVRSTRQTRSMSTEPVENTRPSSSTHRRAQNQSDNENTPRNGKGRKPKSKPAPPDLTTVEEDVEIEQEPIPVDDETELQAHALAQTELAELANLPRERRVSITASAMSGTTAKTSFSQEELELLDHEIMVKELPQLAKAAQDLAQLLLPDGLETQPGTWKEVKRTGSKRHRHHQRFLFLLNTYKQSFGTMPYIRPDLVLRGVLSMPDVAELPSAPWRPDNILLKINLATMLNHLLVTCDISNWTSQCSTALEQLLVAFPACITGGEFSRPALEFYLNLAAQVVITHLEASSNSAPTFSPYETIDDTFFDGEGVFRHEETLGISRLGEADQRSAFGMVKHLAEALKAPFKAGNAKDATVGVGRLKAQFRWDSFQDHTVRYAHAWSTQLQQSIAQAGGIDRILDGLGQEVQEREEEKYVLKTKRKSLEAKRKSLTGVKTLQNLMSSFPEARKIAAIAAEDDEEGSVVPELVPAPRTIVVDSDSLFIPQDDGEHPGELAKAPTSSAPARSSLQVSVGLQELQRRNAARQQRRLIDPQPNAQRVQFIEDEELKSQYASAQPTARPSSHFKFPSSSAISKRSAAEMEEDDEVPDPTQDEGFQTDTRSQAGAAQRRREVSFARTNRGSASVGSIDLDPGPSTGQSIAPGPSPAKRQRKNPGSTVPPPLSQDEQKRPDEDRLSLYERAKVIAKRDRVTARMAKPQRVRRPWTDDEEAHLINLIEQHGADGISYALIKEIDDSDDDPKLRARSAEDIRFKARNMKATLLLSGCALPDNWDKVVLDKKSIDKLHARNIEYHQERLRHPLDIDFQ</sequence>
<feature type="compositionally biased region" description="Polar residues" evidence="1">
    <location>
        <begin position="1"/>
        <end position="55"/>
    </location>
</feature>
<dbReference type="OMA" id="KANCARF"/>
<organism evidence="2 3">
    <name type="scientific">Dothistroma septosporum (strain NZE10 / CBS 128990)</name>
    <name type="common">Red band needle blight fungus</name>
    <name type="synonym">Mycosphaerella pini</name>
    <dbReference type="NCBI Taxonomy" id="675120"/>
    <lineage>
        <taxon>Eukaryota</taxon>
        <taxon>Fungi</taxon>
        <taxon>Dikarya</taxon>
        <taxon>Ascomycota</taxon>
        <taxon>Pezizomycotina</taxon>
        <taxon>Dothideomycetes</taxon>
        <taxon>Dothideomycetidae</taxon>
        <taxon>Mycosphaerellales</taxon>
        <taxon>Mycosphaerellaceae</taxon>
        <taxon>Dothistroma</taxon>
    </lineage>
</organism>
<feature type="compositionally biased region" description="Polar residues" evidence="1">
    <location>
        <begin position="609"/>
        <end position="620"/>
    </location>
</feature>
<feature type="compositionally biased region" description="Acidic residues" evidence="1">
    <location>
        <begin position="595"/>
        <end position="607"/>
    </location>
</feature>
<feature type="region of interest" description="Disordered" evidence="1">
    <location>
        <begin position="1"/>
        <end position="76"/>
    </location>
</feature>
<gene>
    <name evidence="2" type="ORF">DOTSEDRAFT_73698</name>
</gene>
<evidence type="ECO:0000313" key="3">
    <source>
        <dbReference type="Proteomes" id="UP000016933"/>
    </source>
</evidence>
<dbReference type="HOGENOM" id="CLU_018410_0_0_1"/>
<feature type="compositionally biased region" description="Polar residues" evidence="1">
    <location>
        <begin position="566"/>
        <end position="576"/>
    </location>
</feature>
<feature type="compositionally biased region" description="Polar residues" evidence="1">
    <location>
        <begin position="631"/>
        <end position="640"/>
    </location>
</feature>
<feature type="compositionally biased region" description="Basic and acidic residues" evidence="1">
    <location>
        <begin position="680"/>
        <end position="690"/>
    </location>
</feature>
<evidence type="ECO:0000256" key="1">
    <source>
        <dbReference type="SAM" id="MobiDB-lite"/>
    </source>
</evidence>
<dbReference type="AlphaFoldDB" id="N1PJ57"/>
<dbReference type="eggNOG" id="ENOG502SP4F">
    <property type="taxonomic scope" value="Eukaryota"/>
</dbReference>
<keyword evidence="3" id="KW-1185">Reference proteome</keyword>
<dbReference type="InterPro" id="IPR001005">
    <property type="entry name" value="SANT/Myb"/>
</dbReference>
<dbReference type="EMBL" id="KB446542">
    <property type="protein sequence ID" value="EME41361.1"/>
    <property type="molecule type" value="Genomic_DNA"/>
</dbReference>
<accession>N1PJ57</accession>